<dbReference type="PANTHER" id="PTHR46211:SF1">
    <property type="entry name" value="GLYCEROPHOSPHODIESTER PHOSPHODIESTERASE, CYTOPLASMIC"/>
    <property type="match status" value="1"/>
</dbReference>
<gene>
    <name evidence="2" type="ORF">GM418_17360</name>
</gene>
<dbReference type="InterPro" id="IPR017946">
    <property type="entry name" value="PLC-like_Pdiesterase_TIM-brl"/>
</dbReference>
<proteinExistence type="predicted"/>
<dbReference type="InterPro" id="IPR030395">
    <property type="entry name" value="GP_PDE_dom"/>
</dbReference>
<dbReference type="PROSITE" id="PS51704">
    <property type="entry name" value="GP_PDE"/>
    <property type="match status" value="1"/>
</dbReference>
<evidence type="ECO:0000313" key="2">
    <source>
        <dbReference type="EMBL" id="QGY45376.1"/>
    </source>
</evidence>
<reference evidence="2 3" key="1">
    <citation type="submission" date="2019-11" db="EMBL/GenBank/DDBJ databases">
        <authorList>
            <person name="Zheng R.K."/>
            <person name="Sun C.M."/>
        </authorList>
    </citation>
    <scope>NUCLEOTIDE SEQUENCE [LARGE SCALE GENOMIC DNA]</scope>
    <source>
        <strain evidence="2 3">WC007</strain>
    </source>
</reference>
<keyword evidence="3" id="KW-1185">Reference proteome</keyword>
<dbReference type="AlphaFoldDB" id="A0A6I6JQZ8"/>
<dbReference type="Pfam" id="PF03009">
    <property type="entry name" value="GDPD"/>
    <property type="match status" value="1"/>
</dbReference>
<name>A0A6I6JQZ8_9BACT</name>
<dbReference type="Proteomes" id="UP000428260">
    <property type="component" value="Chromosome"/>
</dbReference>
<dbReference type="GO" id="GO:0006629">
    <property type="term" value="P:lipid metabolic process"/>
    <property type="evidence" value="ECO:0007669"/>
    <property type="project" value="InterPro"/>
</dbReference>
<dbReference type="GO" id="GO:0008081">
    <property type="term" value="F:phosphoric diester hydrolase activity"/>
    <property type="evidence" value="ECO:0007669"/>
    <property type="project" value="InterPro"/>
</dbReference>
<dbReference type="SUPFAM" id="SSF51695">
    <property type="entry name" value="PLC-like phosphodiesterases"/>
    <property type="match status" value="1"/>
</dbReference>
<evidence type="ECO:0000259" key="1">
    <source>
        <dbReference type="PROSITE" id="PS51704"/>
    </source>
</evidence>
<feature type="domain" description="GP-PDE" evidence="1">
    <location>
        <begin position="37"/>
        <end position="272"/>
    </location>
</feature>
<evidence type="ECO:0000313" key="3">
    <source>
        <dbReference type="Proteomes" id="UP000428260"/>
    </source>
</evidence>
<dbReference type="PANTHER" id="PTHR46211">
    <property type="entry name" value="GLYCEROPHOSPHORYL DIESTER PHOSPHODIESTERASE"/>
    <property type="match status" value="1"/>
</dbReference>
<dbReference type="EMBL" id="CP046401">
    <property type="protein sequence ID" value="QGY45376.1"/>
    <property type="molecule type" value="Genomic_DNA"/>
</dbReference>
<organism evidence="2 3">
    <name type="scientific">Maribellus comscasis</name>
    <dbReference type="NCBI Taxonomy" id="2681766"/>
    <lineage>
        <taxon>Bacteria</taxon>
        <taxon>Pseudomonadati</taxon>
        <taxon>Bacteroidota</taxon>
        <taxon>Bacteroidia</taxon>
        <taxon>Marinilabiliales</taxon>
        <taxon>Prolixibacteraceae</taxon>
        <taxon>Maribellus</taxon>
    </lineage>
</organism>
<dbReference type="KEGG" id="mcos:GM418_17360"/>
<protein>
    <submittedName>
        <fullName evidence="2">Glycerophosphodiester phosphodiesterase</fullName>
    </submittedName>
</protein>
<sequence length="275" mass="30957">MKNLLILTIFRSIKIGNMKTQITIIAIFFSLNLLAQNTIIAHRGASYLAPENTVASTNLAWELGADAVEVDIYLTKDNRVMVIHDKDTKRTCSGKKNLTIEDTPSMLLRDLDAGVWKDEKYKGEKIPFLSEIIETVPDGKKLVVEIKCGKEVVPHLERIIEKSGKLRQIVFISFDWDAIADAKEQFPENKCYWLSSSKSAVKRKVADVATTGLDGINLNHSIIDEEMMALAKENNLEVLSWTIDDPKEAQRLTNLGVTGITTNRPKWLKEEMAKL</sequence>
<dbReference type="Gene3D" id="3.20.20.190">
    <property type="entry name" value="Phosphatidylinositol (PI) phosphodiesterase"/>
    <property type="match status" value="1"/>
</dbReference>
<accession>A0A6I6JQZ8</accession>